<organism evidence="1 2">
    <name type="scientific">Adineta ricciae</name>
    <name type="common">Rotifer</name>
    <dbReference type="NCBI Taxonomy" id="249248"/>
    <lineage>
        <taxon>Eukaryota</taxon>
        <taxon>Metazoa</taxon>
        <taxon>Spiralia</taxon>
        <taxon>Gnathifera</taxon>
        <taxon>Rotifera</taxon>
        <taxon>Eurotatoria</taxon>
        <taxon>Bdelloidea</taxon>
        <taxon>Adinetida</taxon>
        <taxon>Adinetidae</taxon>
        <taxon>Adineta</taxon>
    </lineage>
</organism>
<evidence type="ECO:0000313" key="2">
    <source>
        <dbReference type="Proteomes" id="UP000663852"/>
    </source>
</evidence>
<protein>
    <submittedName>
        <fullName evidence="1">Uncharacterized protein</fullName>
    </submittedName>
</protein>
<name>A0A813X307_ADIRI</name>
<proteinExistence type="predicted"/>
<reference evidence="1" key="1">
    <citation type="submission" date="2021-02" db="EMBL/GenBank/DDBJ databases">
        <authorList>
            <person name="Nowell W R."/>
        </authorList>
    </citation>
    <scope>NUCLEOTIDE SEQUENCE</scope>
</reference>
<gene>
    <name evidence="1" type="ORF">EDS130_LOCUS7884</name>
</gene>
<evidence type="ECO:0000313" key="1">
    <source>
        <dbReference type="EMBL" id="CAF0862485.1"/>
    </source>
</evidence>
<comment type="caution">
    <text evidence="1">The sequence shown here is derived from an EMBL/GenBank/DDBJ whole genome shotgun (WGS) entry which is preliminary data.</text>
</comment>
<sequence>MLETGAAVFRQTHSRNWVISFSERTTFEVSMIEKDRKSKRRKIKYRKIFFYRKLKKTYYFCSKYFILY</sequence>
<dbReference type="AlphaFoldDB" id="A0A813X307"/>
<dbReference type="EMBL" id="CAJNOJ010000024">
    <property type="protein sequence ID" value="CAF0862485.1"/>
    <property type="molecule type" value="Genomic_DNA"/>
</dbReference>
<dbReference type="Proteomes" id="UP000663852">
    <property type="component" value="Unassembled WGS sequence"/>
</dbReference>
<accession>A0A813X307</accession>